<feature type="non-terminal residue" evidence="1">
    <location>
        <position position="123"/>
    </location>
</feature>
<evidence type="ECO:0000313" key="1">
    <source>
        <dbReference type="EMBL" id="KHN72011.1"/>
    </source>
</evidence>
<gene>
    <name evidence="1" type="ORF">Tcan_00930</name>
</gene>
<comment type="caution">
    <text evidence="1">The sequence shown here is derived from an EMBL/GenBank/DDBJ whole genome shotgun (WGS) entry which is preliminary data.</text>
</comment>
<dbReference type="Proteomes" id="UP000031036">
    <property type="component" value="Unassembled WGS sequence"/>
</dbReference>
<organism evidence="1 2">
    <name type="scientific">Toxocara canis</name>
    <name type="common">Canine roundworm</name>
    <dbReference type="NCBI Taxonomy" id="6265"/>
    <lineage>
        <taxon>Eukaryota</taxon>
        <taxon>Metazoa</taxon>
        <taxon>Ecdysozoa</taxon>
        <taxon>Nematoda</taxon>
        <taxon>Chromadorea</taxon>
        <taxon>Rhabditida</taxon>
        <taxon>Spirurina</taxon>
        <taxon>Ascaridomorpha</taxon>
        <taxon>Ascaridoidea</taxon>
        <taxon>Toxocaridae</taxon>
        <taxon>Toxocara</taxon>
    </lineage>
</organism>
<dbReference type="EMBL" id="JPKZ01004119">
    <property type="protein sequence ID" value="KHN72011.1"/>
    <property type="molecule type" value="Genomic_DNA"/>
</dbReference>
<accession>A0A0B2ULU3</accession>
<evidence type="ECO:0000313" key="2">
    <source>
        <dbReference type="Proteomes" id="UP000031036"/>
    </source>
</evidence>
<proteinExistence type="predicted"/>
<feature type="non-terminal residue" evidence="1">
    <location>
        <position position="1"/>
    </location>
</feature>
<dbReference type="AlphaFoldDB" id="A0A0B2ULU3"/>
<name>A0A0B2ULU3_TOXCA</name>
<protein>
    <submittedName>
        <fullName evidence="1">Uncharacterized protein</fullName>
    </submittedName>
</protein>
<sequence>IFFTEGFLNIKHDLHSAHIQGIILTLGKQAVRDLSLFHPPLLSRCKKKRLERIVVTSFIYLRNKKFQLANQNLNLSNLPMFALYRIHRYVVFFYFFFHLREEICSFFTFHPVHLHTGALFWSL</sequence>
<reference evidence="1 2" key="1">
    <citation type="submission" date="2014-11" db="EMBL/GenBank/DDBJ databases">
        <title>Genetic blueprint of the zoonotic pathogen Toxocara canis.</title>
        <authorList>
            <person name="Zhu X.-Q."/>
            <person name="Korhonen P.K."/>
            <person name="Cai H."/>
            <person name="Young N.D."/>
            <person name="Nejsum P."/>
            <person name="von Samson-Himmelstjerna G."/>
            <person name="Boag P.R."/>
            <person name="Tan P."/>
            <person name="Li Q."/>
            <person name="Min J."/>
            <person name="Yang Y."/>
            <person name="Wang X."/>
            <person name="Fang X."/>
            <person name="Hall R.S."/>
            <person name="Hofmann A."/>
            <person name="Sternberg P.W."/>
            <person name="Jex A.R."/>
            <person name="Gasser R.B."/>
        </authorList>
    </citation>
    <scope>NUCLEOTIDE SEQUENCE [LARGE SCALE GENOMIC DNA]</scope>
    <source>
        <strain evidence="1">PN_DK_2014</strain>
    </source>
</reference>
<keyword evidence="2" id="KW-1185">Reference proteome</keyword>